<reference evidence="2" key="1">
    <citation type="journal article" date="2023" name="G3 (Bethesda)">
        <title>Genome assembly and association tests identify interacting loci associated with vigor, precocity, and sex in interspecific pistachio rootstocks.</title>
        <authorList>
            <person name="Palmer W."/>
            <person name="Jacygrad E."/>
            <person name="Sagayaradj S."/>
            <person name="Cavanaugh K."/>
            <person name="Han R."/>
            <person name="Bertier L."/>
            <person name="Beede B."/>
            <person name="Kafkas S."/>
            <person name="Golino D."/>
            <person name="Preece J."/>
            <person name="Michelmore R."/>
        </authorList>
    </citation>
    <scope>NUCLEOTIDE SEQUENCE [LARGE SCALE GENOMIC DNA]</scope>
</reference>
<organism evidence="1 2">
    <name type="scientific">Pistacia integerrima</name>
    <dbReference type="NCBI Taxonomy" id="434235"/>
    <lineage>
        <taxon>Eukaryota</taxon>
        <taxon>Viridiplantae</taxon>
        <taxon>Streptophyta</taxon>
        <taxon>Embryophyta</taxon>
        <taxon>Tracheophyta</taxon>
        <taxon>Spermatophyta</taxon>
        <taxon>Magnoliopsida</taxon>
        <taxon>eudicotyledons</taxon>
        <taxon>Gunneridae</taxon>
        <taxon>Pentapetalae</taxon>
        <taxon>rosids</taxon>
        <taxon>malvids</taxon>
        <taxon>Sapindales</taxon>
        <taxon>Anacardiaceae</taxon>
        <taxon>Pistacia</taxon>
    </lineage>
</organism>
<evidence type="ECO:0000313" key="1">
    <source>
        <dbReference type="EMBL" id="KAJ0018699.1"/>
    </source>
</evidence>
<dbReference type="Proteomes" id="UP001163603">
    <property type="component" value="Chromosome 12"/>
</dbReference>
<sequence length="52" mass="5879">MHDISEGKKYPVEPSPPSKTMDDLTKYLPLHKAIHEDNLESVKISVMGINML</sequence>
<proteinExistence type="predicted"/>
<name>A0ACC0XK69_9ROSI</name>
<comment type="caution">
    <text evidence="1">The sequence shown here is derived from an EMBL/GenBank/DDBJ whole genome shotgun (WGS) entry which is preliminary data.</text>
</comment>
<keyword evidence="2" id="KW-1185">Reference proteome</keyword>
<evidence type="ECO:0000313" key="2">
    <source>
        <dbReference type="Proteomes" id="UP001163603"/>
    </source>
</evidence>
<accession>A0ACC0XK69</accession>
<protein>
    <submittedName>
        <fullName evidence="1">Uncharacterized protein</fullName>
    </submittedName>
</protein>
<dbReference type="EMBL" id="CM047747">
    <property type="protein sequence ID" value="KAJ0018699.1"/>
    <property type="molecule type" value="Genomic_DNA"/>
</dbReference>
<gene>
    <name evidence="1" type="ORF">Pint_11868</name>
</gene>